<sequence length="64" mass="7150">PIELRGDNINANALAHGTSMNNRTCHIDIRQKFVTKKAMEGLIKVVWVSTDIQTADVFLKHTTS</sequence>
<evidence type="ECO:0000313" key="2">
    <source>
        <dbReference type="Proteomes" id="UP000267821"/>
    </source>
</evidence>
<accession>A0A3N4LJP4</accession>
<gene>
    <name evidence="1" type="ORF">L211DRAFT_748646</name>
</gene>
<protein>
    <recommendedName>
        <fullName evidence="3">Copia protein</fullName>
    </recommendedName>
</protein>
<evidence type="ECO:0000313" key="1">
    <source>
        <dbReference type="EMBL" id="RPB23124.1"/>
    </source>
</evidence>
<dbReference type="EMBL" id="ML121548">
    <property type="protein sequence ID" value="RPB23124.1"/>
    <property type="molecule type" value="Genomic_DNA"/>
</dbReference>
<organism evidence="1 2">
    <name type="scientific">Terfezia boudieri ATCC MYA-4762</name>
    <dbReference type="NCBI Taxonomy" id="1051890"/>
    <lineage>
        <taxon>Eukaryota</taxon>
        <taxon>Fungi</taxon>
        <taxon>Dikarya</taxon>
        <taxon>Ascomycota</taxon>
        <taxon>Pezizomycotina</taxon>
        <taxon>Pezizomycetes</taxon>
        <taxon>Pezizales</taxon>
        <taxon>Pezizaceae</taxon>
        <taxon>Terfezia</taxon>
    </lineage>
</organism>
<dbReference type="InParanoid" id="A0A3N4LJP4"/>
<dbReference type="Proteomes" id="UP000267821">
    <property type="component" value="Unassembled WGS sequence"/>
</dbReference>
<feature type="non-terminal residue" evidence="1">
    <location>
        <position position="64"/>
    </location>
</feature>
<evidence type="ECO:0008006" key="3">
    <source>
        <dbReference type="Google" id="ProtNLM"/>
    </source>
</evidence>
<keyword evidence="2" id="KW-1185">Reference proteome</keyword>
<proteinExistence type="predicted"/>
<dbReference type="OrthoDB" id="3344688at2759"/>
<feature type="non-terminal residue" evidence="1">
    <location>
        <position position="1"/>
    </location>
</feature>
<reference evidence="1 2" key="1">
    <citation type="journal article" date="2018" name="Nat. Ecol. Evol.">
        <title>Pezizomycetes genomes reveal the molecular basis of ectomycorrhizal truffle lifestyle.</title>
        <authorList>
            <person name="Murat C."/>
            <person name="Payen T."/>
            <person name="Noel B."/>
            <person name="Kuo A."/>
            <person name="Morin E."/>
            <person name="Chen J."/>
            <person name="Kohler A."/>
            <person name="Krizsan K."/>
            <person name="Balestrini R."/>
            <person name="Da Silva C."/>
            <person name="Montanini B."/>
            <person name="Hainaut M."/>
            <person name="Levati E."/>
            <person name="Barry K.W."/>
            <person name="Belfiori B."/>
            <person name="Cichocki N."/>
            <person name="Clum A."/>
            <person name="Dockter R.B."/>
            <person name="Fauchery L."/>
            <person name="Guy J."/>
            <person name="Iotti M."/>
            <person name="Le Tacon F."/>
            <person name="Lindquist E.A."/>
            <person name="Lipzen A."/>
            <person name="Malagnac F."/>
            <person name="Mello A."/>
            <person name="Molinier V."/>
            <person name="Miyauchi S."/>
            <person name="Poulain J."/>
            <person name="Riccioni C."/>
            <person name="Rubini A."/>
            <person name="Sitrit Y."/>
            <person name="Splivallo R."/>
            <person name="Traeger S."/>
            <person name="Wang M."/>
            <person name="Zifcakova L."/>
            <person name="Wipf D."/>
            <person name="Zambonelli A."/>
            <person name="Paolocci F."/>
            <person name="Nowrousian M."/>
            <person name="Ottonello S."/>
            <person name="Baldrian P."/>
            <person name="Spatafora J.W."/>
            <person name="Henrissat B."/>
            <person name="Nagy L.G."/>
            <person name="Aury J.M."/>
            <person name="Wincker P."/>
            <person name="Grigoriev I.V."/>
            <person name="Bonfante P."/>
            <person name="Martin F.M."/>
        </authorList>
    </citation>
    <scope>NUCLEOTIDE SEQUENCE [LARGE SCALE GENOMIC DNA]</scope>
    <source>
        <strain evidence="1 2">ATCC MYA-4762</strain>
    </source>
</reference>
<dbReference type="AlphaFoldDB" id="A0A3N4LJP4"/>
<name>A0A3N4LJP4_9PEZI</name>